<feature type="domain" description="Peptidase A1" evidence="14">
    <location>
        <begin position="76"/>
        <end position="396"/>
    </location>
</feature>
<dbReference type="GO" id="GO:0004190">
    <property type="term" value="F:aspartic-type endopeptidase activity"/>
    <property type="evidence" value="ECO:0007669"/>
    <property type="project" value="UniProtKB-KW"/>
</dbReference>
<evidence type="ECO:0000256" key="8">
    <source>
        <dbReference type="ARBA" id="ARBA00023157"/>
    </source>
</evidence>
<keyword evidence="15" id="KW-1185">Reference proteome</keyword>
<feature type="domain" description="Peptidase A1" evidence="14">
    <location>
        <begin position="576"/>
        <end position="893"/>
    </location>
</feature>
<dbReference type="AlphaFoldDB" id="A0A9J2PIE9"/>
<accession>A0A9J2PIE9</accession>
<keyword evidence="8 11" id="KW-1015">Disulfide bond</keyword>
<dbReference type="InterPro" id="IPR021109">
    <property type="entry name" value="Peptidase_aspartic_dom_sf"/>
</dbReference>
<protein>
    <submittedName>
        <fullName evidence="16">Peptidase A1 domain-containing protein</fullName>
    </submittedName>
</protein>
<evidence type="ECO:0000256" key="1">
    <source>
        <dbReference type="ARBA" id="ARBA00004613"/>
    </source>
</evidence>
<feature type="signal peptide" evidence="13">
    <location>
        <begin position="1"/>
        <end position="15"/>
    </location>
</feature>
<feature type="disulfide bond" evidence="11">
    <location>
        <begin position="608"/>
        <end position="613"/>
    </location>
</feature>
<evidence type="ECO:0000256" key="10">
    <source>
        <dbReference type="PIRSR" id="PIRSR601461-1"/>
    </source>
</evidence>
<dbReference type="InterPro" id="IPR001969">
    <property type="entry name" value="Aspartic_peptidase_AS"/>
</dbReference>
<comment type="subcellular location">
    <subcellularLocation>
        <location evidence="1">Secreted</location>
    </subcellularLocation>
</comment>
<keyword evidence="3" id="KW-0964">Secreted</keyword>
<feature type="chain" id="PRO_5039898073" evidence="13">
    <location>
        <begin position="16"/>
        <end position="898"/>
    </location>
</feature>
<dbReference type="InterPro" id="IPR033121">
    <property type="entry name" value="PEPTIDASE_A1"/>
</dbReference>
<reference evidence="16" key="1">
    <citation type="submission" date="2023-03" db="UniProtKB">
        <authorList>
            <consortium name="WormBaseParasite"/>
        </authorList>
    </citation>
    <scope>IDENTIFICATION</scope>
</reference>
<dbReference type="FunFam" id="2.40.70.10:FF:000058">
    <property type="entry name" value="ASpartyl Protease"/>
    <property type="match status" value="2"/>
</dbReference>
<dbReference type="PROSITE" id="PS51767">
    <property type="entry name" value="PEPTIDASE_A1"/>
    <property type="match status" value="2"/>
</dbReference>
<evidence type="ECO:0000256" key="12">
    <source>
        <dbReference type="RuleBase" id="RU000454"/>
    </source>
</evidence>
<dbReference type="WBParaSite" id="ALUE_0000926801-mRNA-1">
    <property type="protein sequence ID" value="ALUE_0000926801-mRNA-1"/>
    <property type="gene ID" value="ALUE_0000926801"/>
</dbReference>
<dbReference type="PRINTS" id="PR00792">
    <property type="entry name" value="PEPSIN"/>
</dbReference>
<dbReference type="InterPro" id="IPR001461">
    <property type="entry name" value="Aspartic_peptidase_A1"/>
</dbReference>
<sequence>MKLLVLLACIIEAAAVVVHVPLQHIETRRIRLIREGKWDQHQRMKEAHRMKTIKSKDSFYRGIGSQGVNDYDDMEYVGNITIGTPPTQWFTVVLDTGSSNLWIPDSSCVTQTCFLKHRYDSSKSGTYASDGRPWQVGYGDGSNAHGFYGKDTITLGGANDSQLRIPNQVLGQATFMNGFDNDPIDGILGLGFTYLADGLVPPPVINAIAQGLLDEPIFTVWMEHKGRQENVYGGQFTYGGFDTEHCGNVIAYQQLSMASYWQYRMSAVGVGGYFNGKGWDVIADTGTSFIGGPQYVLDHIGSELGATYNFFAGAYTIPCESQSKLRNVAFYFGNNRYDIEPENYAAKLGDDLCTIGMFAFDFGGYGPSWILGDPLIRQYCIVHDHGGASESQLRFPNEVFGQATITSGFGNAPIDDVLALGFSYLSDGFVPPSIVSAIARGLLHETVFTLERSECLIEFYGYGLSKILGGPFIREYRLVRKIDQQRIGFARAKTVCLPCRMKPLILLTCFTVAAAVVTRVPLKHIETRRIRLMREGKWEEHQRMKEALRMKKLKSNDRLDRAIGSQGVNDYDDLEYVGNITIGTPPTQLFTVVLDTGSSNFWIPDSSCSSYACGFKRRFDSLKSSTYSTDGRTWSAEYGDGSNAYGFYGKDTVTFGDEDDTQLQVPNQVFGQAVFTFGFDEDPLDGILGLGFTYYADNFVPPPVMNAIAQGLLDEPIFTVWLQTKGLQQNVYGGQFTYGGFDNEHCGPVIAYQQLSMAGYWQYRMKAVGIGDYLNNKGWEVVADTGTSFVGGPKYILDNIAAELNASYSMFSGVYFIPCESQNTLKNIAFYIGDYKYEIEPVNYRLQLGEDLCSVGMFNFDFGGYSPAWILGDPFIRQYCLVHDVGKQRIGFAAAKTV</sequence>
<evidence type="ECO:0000256" key="6">
    <source>
        <dbReference type="ARBA" id="ARBA00022750"/>
    </source>
</evidence>
<evidence type="ECO:0000256" key="9">
    <source>
        <dbReference type="ARBA" id="ARBA00023180"/>
    </source>
</evidence>
<keyword evidence="7 12" id="KW-0378">Hydrolase</keyword>
<dbReference type="PANTHER" id="PTHR47966:SF45">
    <property type="entry name" value="PEPTIDASE A1 DOMAIN-CONTAINING PROTEIN"/>
    <property type="match status" value="1"/>
</dbReference>
<dbReference type="GO" id="GO:0005764">
    <property type="term" value="C:lysosome"/>
    <property type="evidence" value="ECO:0007669"/>
    <property type="project" value="TreeGrafter"/>
</dbReference>
<dbReference type="GO" id="GO:0005576">
    <property type="term" value="C:extracellular region"/>
    <property type="evidence" value="ECO:0007669"/>
    <property type="project" value="UniProtKB-SubCell"/>
</dbReference>
<dbReference type="Proteomes" id="UP000036681">
    <property type="component" value="Unplaced"/>
</dbReference>
<dbReference type="Pfam" id="PF00026">
    <property type="entry name" value="Asp"/>
    <property type="match status" value="2"/>
</dbReference>
<evidence type="ECO:0000313" key="15">
    <source>
        <dbReference type="Proteomes" id="UP000036681"/>
    </source>
</evidence>
<evidence type="ECO:0000313" key="16">
    <source>
        <dbReference type="WBParaSite" id="ALUE_0000926801-mRNA-1"/>
    </source>
</evidence>
<evidence type="ECO:0000256" key="2">
    <source>
        <dbReference type="ARBA" id="ARBA00007447"/>
    </source>
</evidence>
<proteinExistence type="inferred from homology"/>
<feature type="disulfide bond" evidence="11">
    <location>
        <begin position="819"/>
        <end position="853"/>
    </location>
</feature>
<evidence type="ECO:0000256" key="4">
    <source>
        <dbReference type="ARBA" id="ARBA00022670"/>
    </source>
</evidence>
<keyword evidence="9" id="KW-0325">Glycoprotein</keyword>
<dbReference type="FunFam" id="2.40.70.10:FF:000008">
    <property type="entry name" value="Cathepsin D"/>
    <property type="match status" value="2"/>
</dbReference>
<evidence type="ECO:0000256" key="7">
    <source>
        <dbReference type="ARBA" id="ARBA00022801"/>
    </source>
</evidence>
<dbReference type="PROSITE" id="PS00141">
    <property type="entry name" value="ASP_PROTEASE"/>
    <property type="match status" value="2"/>
</dbReference>
<dbReference type="CDD" id="cd05471">
    <property type="entry name" value="pepsin_like"/>
    <property type="match status" value="2"/>
</dbReference>
<name>A0A9J2PIE9_ASCLU</name>
<feature type="active site" evidence="10">
    <location>
        <position position="595"/>
    </location>
</feature>
<dbReference type="PANTHER" id="PTHR47966">
    <property type="entry name" value="BETA-SITE APP-CLEAVING ENZYME, ISOFORM A-RELATED"/>
    <property type="match status" value="1"/>
</dbReference>
<evidence type="ECO:0000256" key="13">
    <source>
        <dbReference type="SAM" id="SignalP"/>
    </source>
</evidence>
<feature type="active site" evidence="10">
    <location>
        <position position="784"/>
    </location>
</feature>
<organism evidence="15 16">
    <name type="scientific">Ascaris lumbricoides</name>
    <name type="common">Giant roundworm</name>
    <dbReference type="NCBI Taxonomy" id="6252"/>
    <lineage>
        <taxon>Eukaryota</taxon>
        <taxon>Metazoa</taxon>
        <taxon>Ecdysozoa</taxon>
        <taxon>Nematoda</taxon>
        <taxon>Chromadorea</taxon>
        <taxon>Rhabditida</taxon>
        <taxon>Spirurina</taxon>
        <taxon>Ascaridomorpha</taxon>
        <taxon>Ascaridoidea</taxon>
        <taxon>Ascarididae</taxon>
        <taxon>Ascaris</taxon>
    </lineage>
</organism>
<dbReference type="GO" id="GO:0006508">
    <property type="term" value="P:proteolysis"/>
    <property type="evidence" value="ECO:0007669"/>
    <property type="project" value="UniProtKB-KW"/>
</dbReference>
<dbReference type="InterPro" id="IPR034164">
    <property type="entry name" value="Pepsin-like_dom"/>
</dbReference>
<keyword evidence="6 12" id="KW-0064">Aspartyl protease</keyword>
<evidence type="ECO:0000259" key="14">
    <source>
        <dbReference type="PROSITE" id="PS51767"/>
    </source>
</evidence>
<comment type="similarity">
    <text evidence="2 12">Belongs to the peptidase A1 family.</text>
</comment>
<keyword evidence="5 13" id="KW-0732">Signal</keyword>
<dbReference type="SUPFAM" id="SSF50630">
    <property type="entry name" value="Acid proteases"/>
    <property type="match status" value="2"/>
</dbReference>
<evidence type="ECO:0000256" key="11">
    <source>
        <dbReference type="PIRSR" id="PIRSR601461-2"/>
    </source>
</evidence>
<dbReference type="Gene3D" id="2.40.70.10">
    <property type="entry name" value="Acid Proteases"/>
    <property type="match status" value="4"/>
</dbReference>
<keyword evidence="4 12" id="KW-0645">Protease</keyword>
<evidence type="ECO:0000256" key="3">
    <source>
        <dbReference type="ARBA" id="ARBA00022525"/>
    </source>
</evidence>
<evidence type="ECO:0000256" key="5">
    <source>
        <dbReference type="ARBA" id="ARBA00022729"/>
    </source>
</evidence>